<keyword evidence="1" id="KW-0812">Transmembrane</keyword>
<dbReference type="RefSeq" id="WP_090506526.1">
    <property type="nucleotide sequence ID" value="NZ_FNWL01000002.1"/>
</dbReference>
<dbReference type="EMBL" id="FNWL01000002">
    <property type="protein sequence ID" value="SEH14340.1"/>
    <property type="molecule type" value="Genomic_DNA"/>
</dbReference>
<evidence type="ECO:0000313" key="2">
    <source>
        <dbReference type="EMBL" id="SEH14340.1"/>
    </source>
</evidence>
<evidence type="ECO:0000256" key="1">
    <source>
        <dbReference type="SAM" id="Phobius"/>
    </source>
</evidence>
<proteinExistence type="predicted"/>
<dbReference type="AlphaFoldDB" id="A0A1H6FVN0"/>
<dbReference type="OrthoDB" id="203483at2157"/>
<keyword evidence="1" id="KW-0472">Membrane</keyword>
<name>A0A1H6FVN0_9EURY</name>
<feature type="transmembrane region" description="Helical" evidence="1">
    <location>
        <begin position="43"/>
        <end position="63"/>
    </location>
</feature>
<protein>
    <submittedName>
        <fullName evidence="2">Uncharacterized protein</fullName>
    </submittedName>
</protein>
<feature type="transmembrane region" description="Helical" evidence="1">
    <location>
        <begin position="12"/>
        <end position="37"/>
    </location>
</feature>
<keyword evidence="1" id="KW-1133">Transmembrane helix</keyword>
<sequence length="71" mass="8119">MTRVPSLRQPTSFFDVFTVTVSTIVIVATVLTIWHGTFVRLEMGIFTAIVFGWVLWAITRILFRSTPESTR</sequence>
<evidence type="ECO:0000313" key="3">
    <source>
        <dbReference type="Proteomes" id="UP000199112"/>
    </source>
</evidence>
<reference evidence="3" key="1">
    <citation type="submission" date="2016-10" db="EMBL/GenBank/DDBJ databases">
        <authorList>
            <person name="Varghese N."/>
            <person name="Submissions S."/>
        </authorList>
    </citation>
    <scope>NUCLEOTIDE SEQUENCE [LARGE SCALE GENOMIC DNA]</scope>
    <source>
        <strain evidence="3">CGMCC 1.8981</strain>
    </source>
</reference>
<organism evidence="2 3">
    <name type="scientific">Natronorubrum sediminis</name>
    <dbReference type="NCBI Taxonomy" id="640943"/>
    <lineage>
        <taxon>Archaea</taxon>
        <taxon>Methanobacteriati</taxon>
        <taxon>Methanobacteriota</taxon>
        <taxon>Stenosarchaea group</taxon>
        <taxon>Halobacteria</taxon>
        <taxon>Halobacteriales</taxon>
        <taxon>Natrialbaceae</taxon>
        <taxon>Natronorubrum</taxon>
    </lineage>
</organism>
<accession>A0A1H6FVN0</accession>
<keyword evidence="3" id="KW-1185">Reference proteome</keyword>
<dbReference type="Proteomes" id="UP000199112">
    <property type="component" value="Unassembled WGS sequence"/>
</dbReference>
<gene>
    <name evidence="2" type="ORF">SAMN04487967_1556</name>
</gene>